<dbReference type="InterPro" id="IPR053157">
    <property type="entry name" value="Sterol_Uptake_Regulator"/>
</dbReference>
<dbReference type="HOGENOM" id="CLU_024934_9_2_1"/>
<dbReference type="GeneID" id="25286690"/>
<protein>
    <recommendedName>
        <fullName evidence="3">C6 finger domain-containing protein</fullName>
    </recommendedName>
</protein>
<dbReference type="PANTHER" id="PTHR47784:SF9">
    <property type="entry name" value="ZN(II)2CYS6 TRANSCRIPTION FACTOR (EUROFUNG)"/>
    <property type="match status" value="1"/>
</dbReference>
<dbReference type="AlphaFoldDB" id="A0A072NXL0"/>
<evidence type="ECO:0000313" key="1">
    <source>
        <dbReference type="EMBL" id="KEF52167.1"/>
    </source>
</evidence>
<dbReference type="VEuPathDB" id="FungiDB:A1O9_11794"/>
<evidence type="ECO:0000313" key="2">
    <source>
        <dbReference type="Proteomes" id="UP000027920"/>
    </source>
</evidence>
<dbReference type="STRING" id="1182545.A0A072NXL0"/>
<organism evidence="1 2">
    <name type="scientific">Exophiala aquamarina CBS 119918</name>
    <dbReference type="NCBI Taxonomy" id="1182545"/>
    <lineage>
        <taxon>Eukaryota</taxon>
        <taxon>Fungi</taxon>
        <taxon>Dikarya</taxon>
        <taxon>Ascomycota</taxon>
        <taxon>Pezizomycotina</taxon>
        <taxon>Eurotiomycetes</taxon>
        <taxon>Chaetothyriomycetidae</taxon>
        <taxon>Chaetothyriales</taxon>
        <taxon>Herpotrichiellaceae</taxon>
        <taxon>Exophiala</taxon>
    </lineage>
</organism>
<keyword evidence="2" id="KW-1185">Reference proteome</keyword>
<dbReference type="GO" id="GO:0001228">
    <property type="term" value="F:DNA-binding transcription activator activity, RNA polymerase II-specific"/>
    <property type="evidence" value="ECO:0007669"/>
    <property type="project" value="TreeGrafter"/>
</dbReference>
<proteinExistence type="predicted"/>
<dbReference type="PANTHER" id="PTHR47784">
    <property type="entry name" value="STEROL UPTAKE CONTROL PROTEIN 2"/>
    <property type="match status" value="1"/>
</dbReference>
<accession>A0A072NXL0</accession>
<dbReference type="EMBL" id="AMGV01000019">
    <property type="protein sequence ID" value="KEF52167.1"/>
    <property type="molecule type" value="Genomic_DNA"/>
</dbReference>
<comment type="caution">
    <text evidence="1">The sequence shown here is derived from an EMBL/GenBank/DDBJ whole genome shotgun (WGS) entry which is preliminary data.</text>
</comment>
<dbReference type="RefSeq" id="XP_013254757.1">
    <property type="nucleotide sequence ID" value="XM_013399303.1"/>
</dbReference>
<dbReference type="OrthoDB" id="4115701at2759"/>
<sequence>MVERASTPPGLPWDSHLPEQLPYRVSEHEQLLKRFRNRTAFTVSDDKRLSLYQNEIITLARSNPVLMHTILTVTLMHDRFLSPTRNYRRSAVEAYHCYRASTSLQEQLARPLGLAEQAALWTSTALLGIIVFAQLDADTPDEVWPLAPCSTPKVDWVRIGQGKSGVYQITPLLHEDPVFGPLTVIQNPEKEFKLTTGLTLGQLPRPFIRLYGLDDHGTDEFNLYRPALRRLARALDPKCHPVKVVMDFWGFTNMKPEFKALLDDRDPRALLILAYWYMRVNQLGVWWLRPRTVLEGRAICAYLEQYSSDDPDLRSLLQFPKASFGPRDEPLKATIEPKSGFLWS</sequence>
<evidence type="ECO:0008006" key="3">
    <source>
        <dbReference type="Google" id="ProtNLM"/>
    </source>
</evidence>
<dbReference type="Proteomes" id="UP000027920">
    <property type="component" value="Unassembled WGS sequence"/>
</dbReference>
<gene>
    <name evidence="1" type="ORF">A1O9_11794</name>
</gene>
<name>A0A072NXL0_9EURO</name>
<reference evidence="1 2" key="1">
    <citation type="submission" date="2013-03" db="EMBL/GenBank/DDBJ databases">
        <title>The Genome Sequence of Exophiala aquamarina CBS 119918.</title>
        <authorList>
            <consortium name="The Broad Institute Genomics Platform"/>
            <person name="Cuomo C."/>
            <person name="de Hoog S."/>
            <person name="Gorbushina A."/>
            <person name="Walker B."/>
            <person name="Young S.K."/>
            <person name="Zeng Q."/>
            <person name="Gargeya S."/>
            <person name="Fitzgerald M."/>
            <person name="Haas B."/>
            <person name="Abouelleil A."/>
            <person name="Allen A.W."/>
            <person name="Alvarado L."/>
            <person name="Arachchi H.M."/>
            <person name="Berlin A.M."/>
            <person name="Chapman S.B."/>
            <person name="Gainer-Dewar J."/>
            <person name="Goldberg J."/>
            <person name="Griggs A."/>
            <person name="Gujja S."/>
            <person name="Hansen M."/>
            <person name="Howarth C."/>
            <person name="Imamovic A."/>
            <person name="Ireland A."/>
            <person name="Larimer J."/>
            <person name="McCowan C."/>
            <person name="Murphy C."/>
            <person name="Pearson M."/>
            <person name="Poon T.W."/>
            <person name="Priest M."/>
            <person name="Roberts A."/>
            <person name="Saif S."/>
            <person name="Shea T."/>
            <person name="Sisk P."/>
            <person name="Sykes S."/>
            <person name="Wortman J."/>
            <person name="Nusbaum C."/>
            <person name="Birren B."/>
        </authorList>
    </citation>
    <scope>NUCLEOTIDE SEQUENCE [LARGE SCALE GENOMIC DNA]</scope>
    <source>
        <strain evidence="1 2">CBS 119918</strain>
    </source>
</reference>